<accession>A0A6G1L094</accession>
<comment type="similarity">
    <text evidence="2 6">Belongs to the DNA polymerase alpha subunit B family.</text>
</comment>
<dbReference type="PANTHER" id="PTHR23061">
    <property type="entry name" value="DNA POLYMERASE 2 ALPHA 70 KDA SUBUNIT"/>
    <property type="match status" value="1"/>
</dbReference>
<feature type="region of interest" description="Disordered" evidence="7">
    <location>
        <begin position="71"/>
        <end position="96"/>
    </location>
</feature>
<dbReference type="GO" id="GO:0006270">
    <property type="term" value="P:DNA replication initiation"/>
    <property type="evidence" value="ECO:0007669"/>
    <property type="project" value="TreeGrafter"/>
</dbReference>
<feature type="domain" description="DNA polymerase alpha subunit B OB" evidence="9">
    <location>
        <begin position="209"/>
        <end position="316"/>
    </location>
</feature>
<dbReference type="OrthoDB" id="336885at2759"/>
<evidence type="ECO:0000259" key="9">
    <source>
        <dbReference type="Pfam" id="PF22062"/>
    </source>
</evidence>
<evidence type="ECO:0000256" key="7">
    <source>
        <dbReference type="SAM" id="MobiDB-lite"/>
    </source>
</evidence>
<evidence type="ECO:0000313" key="10">
    <source>
        <dbReference type="EMBL" id="KAF2765838.1"/>
    </source>
</evidence>
<feature type="compositionally biased region" description="Polar residues" evidence="7">
    <location>
        <begin position="123"/>
        <end position="149"/>
    </location>
</feature>
<dbReference type="Proteomes" id="UP000799436">
    <property type="component" value="Unassembled WGS sequence"/>
</dbReference>
<dbReference type="Gene3D" id="3.60.21.60">
    <property type="match status" value="2"/>
</dbReference>
<evidence type="ECO:0000256" key="2">
    <source>
        <dbReference type="ARBA" id="ARBA00007299"/>
    </source>
</evidence>
<gene>
    <name evidence="10" type="ORF">EJ03DRAFT_299553</name>
</gene>
<protein>
    <recommendedName>
        <fullName evidence="3 6">DNA polymerase alpha subunit B</fullName>
    </recommendedName>
</protein>
<reference evidence="10" key="1">
    <citation type="journal article" date="2020" name="Stud. Mycol.">
        <title>101 Dothideomycetes genomes: a test case for predicting lifestyles and emergence of pathogens.</title>
        <authorList>
            <person name="Haridas S."/>
            <person name="Albert R."/>
            <person name="Binder M."/>
            <person name="Bloem J."/>
            <person name="Labutti K."/>
            <person name="Salamov A."/>
            <person name="Andreopoulos B."/>
            <person name="Baker S."/>
            <person name="Barry K."/>
            <person name="Bills G."/>
            <person name="Bluhm B."/>
            <person name="Cannon C."/>
            <person name="Castanera R."/>
            <person name="Culley D."/>
            <person name="Daum C."/>
            <person name="Ezra D."/>
            <person name="Gonzalez J."/>
            <person name="Henrissat B."/>
            <person name="Kuo A."/>
            <person name="Liang C."/>
            <person name="Lipzen A."/>
            <person name="Lutzoni F."/>
            <person name="Magnuson J."/>
            <person name="Mondo S."/>
            <person name="Nolan M."/>
            <person name="Ohm R."/>
            <person name="Pangilinan J."/>
            <person name="Park H.-J."/>
            <person name="Ramirez L."/>
            <person name="Alfaro M."/>
            <person name="Sun H."/>
            <person name="Tritt A."/>
            <person name="Yoshinaga Y."/>
            <person name="Zwiers L.-H."/>
            <person name="Turgeon B."/>
            <person name="Goodwin S."/>
            <person name="Spatafora J."/>
            <person name="Crous P."/>
            <person name="Grigoriev I."/>
        </authorList>
    </citation>
    <scope>NUCLEOTIDE SEQUENCE</scope>
    <source>
        <strain evidence="10">CBS 116005</strain>
    </source>
</reference>
<feature type="domain" description="DNA polymerase alpha/delta/epsilon subunit B" evidence="8">
    <location>
        <begin position="350"/>
        <end position="599"/>
    </location>
</feature>
<dbReference type="Pfam" id="PF22062">
    <property type="entry name" value="OB_DPOA2"/>
    <property type="match status" value="1"/>
</dbReference>
<dbReference type="InterPro" id="IPR007185">
    <property type="entry name" value="DNA_pol_a/d/e_bsu"/>
</dbReference>
<evidence type="ECO:0000256" key="5">
    <source>
        <dbReference type="ARBA" id="ARBA00023242"/>
    </source>
</evidence>
<dbReference type="PIRSF" id="PIRSF018300">
    <property type="entry name" value="DNA_pol_alph_2"/>
    <property type="match status" value="1"/>
</dbReference>
<evidence type="ECO:0000256" key="4">
    <source>
        <dbReference type="ARBA" id="ARBA00022705"/>
    </source>
</evidence>
<feature type="compositionally biased region" description="Basic and acidic residues" evidence="7">
    <location>
        <begin position="152"/>
        <end position="163"/>
    </location>
</feature>
<evidence type="ECO:0000256" key="3">
    <source>
        <dbReference type="ARBA" id="ARBA00018596"/>
    </source>
</evidence>
<name>A0A6G1L094_9PEZI</name>
<organism evidence="10 11">
    <name type="scientific">Teratosphaeria nubilosa</name>
    <dbReference type="NCBI Taxonomy" id="161662"/>
    <lineage>
        <taxon>Eukaryota</taxon>
        <taxon>Fungi</taxon>
        <taxon>Dikarya</taxon>
        <taxon>Ascomycota</taxon>
        <taxon>Pezizomycotina</taxon>
        <taxon>Dothideomycetes</taxon>
        <taxon>Dothideomycetidae</taxon>
        <taxon>Mycosphaerellales</taxon>
        <taxon>Teratosphaeriaceae</taxon>
        <taxon>Teratosphaeria</taxon>
    </lineage>
</organism>
<dbReference type="Pfam" id="PF04042">
    <property type="entry name" value="DNA_pol_E_B"/>
    <property type="match status" value="1"/>
</dbReference>
<sequence>MANAELNAAFGTDLPHDVATELQHIQRLLDLSAHELFFKWESYVIKMGVDSTPLHPNTLHDFKKDLQDALERESRAKGHAVQSAKKSAPTPRAGGGDVFGMLDGVVAATPARTSAPAKRKTVDFTTPHTKSAKSALNSSPSHRTPTRPTDVTFDHRPNAGKIDESLNADLPAAARPSQPPADSRVKLKANVELPKFAYKNMAMKLSEASEILDDRIDAFTELVQTHHHLPDHAFGNPAAQSTAEIVGVGRIAGDQPNGKLNAASLVLETSRRMGAGLRVPLTFAHNVGYDLFPGKILALRGTNVSGEYFSVTEILPMPLLGPPASTPTELDIHNDRLTTPDGETRPLNMLVASGPYATDTDLNFAPLHALLAQASDQLADVLILCGPFLDLEHPIVASGDFEAHLPPTAKIEPDKATLTDVFRTLISEPLNRLVQAVPTITVILVPSTRDAISKHVSWPQDRFVKGPLGLPRQVQVVTNPILVSINEMIVGISTQDVLSELRRENVYLPTKGASINNDVMDRLTRHVIEQRHFFPVFPPHAREDLPKPTPIPGEMPRVGDEARLPVGPSLDIGYLKLGEWITVKPDILILPSVLNPFVKVVIEGITSLNPGTLSKRRSAAGGTFAALNVLPRTASEAERDEGVPVAHEVYRRARVDVVRI</sequence>
<dbReference type="GO" id="GO:0005658">
    <property type="term" value="C:alpha DNA polymerase:primase complex"/>
    <property type="evidence" value="ECO:0007669"/>
    <property type="project" value="TreeGrafter"/>
</dbReference>
<evidence type="ECO:0000256" key="6">
    <source>
        <dbReference type="PIRNR" id="PIRNR018300"/>
    </source>
</evidence>
<comment type="subcellular location">
    <subcellularLocation>
        <location evidence="1 6">Nucleus</location>
    </subcellularLocation>
</comment>
<keyword evidence="5 6" id="KW-0539">Nucleus</keyword>
<dbReference type="InterPro" id="IPR054300">
    <property type="entry name" value="OB_DPOA2"/>
</dbReference>
<proteinExistence type="inferred from homology"/>
<feature type="region of interest" description="Disordered" evidence="7">
    <location>
        <begin position="110"/>
        <end position="163"/>
    </location>
</feature>
<comment type="function">
    <text evidence="6">Accessory subunit of the DNA polymerase alpha complex (also known as the alpha DNA polymerase-primase complex) which plays an essential role in the initiation of DNA synthesis.</text>
</comment>
<evidence type="ECO:0000313" key="11">
    <source>
        <dbReference type="Proteomes" id="UP000799436"/>
    </source>
</evidence>
<dbReference type="FunFam" id="3.60.21.60:FF:000005">
    <property type="entry name" value="DNA polymerase alpha subunit B"/>
    <property type="match status" value="1"/>
</dbReference>
<keyword evidence="11" id="KW-1185">Reference proteome</keyword>
<dbReference type="AlphaFoldDB" id="A0A6G1L094"/>
<evidence type="ECO:0000259" key="8">
    <source>
        <dbReference type="Pfam" id="PF04042"/>
    </source>
</evidence>
<evidence type="ECO:0000256" key="1">
    <source>
        <dbReference type="ARBA" id="ARBA00004123"/>
    </source>
</evidence>
<keyword evidence="4 6" id="KW-0235">DNA replication</keyword>
<dbReference type="EMBL" id="ML995883">
    <property type="protein sequence ID" value="KAF2765838.1"/>
    <property type="molecule type" value="Genomic_DNA"/>
</dbReference>
<dbReference type="PANTHER" id="PTHR23061:SF12">
    <property type="entry name" value="DNA POLYMERASE ALPHA SUBUNIT B"/>
    <property type="match status" value="1"/>
</dbReference>
<dbReference type="GO" id="GO:0003677">
    <property type="term" value="F:DNA binding"/>
    <property type="evidence" value="ECO:0007669"/>
    <property type="project" value="InterPro"/>
</dbReference>
<dbReference type="InterPro" id="IPR016722">
    <property type="entry name" value="DNA_pol_alpha_bsu"/>
</dbReference>